<proteinExistence type="predicted"/>
<protein>
    <submittedName>
        <fullName evidence="3">Thiosulfate sulfurtransferase</fullName>
    </submittedName>
</protein>
<dbReference type="Proteomes" id="UP000219329">
    <property type="component" value="Unassembled WGS sequence"/>
</dbReference>
<dbReference type="SUPFAM" id="SSF52821">
    <property type="entry name" value="Rhodanese/Cell cycle control phosphatase"/>
    <property type="match status" value="2"/>
</dbReference>
<dbReference type="InterPro" id="IPR036873">
    <property type="entry name" value="Rhodanese-like_dom_sf"/>
</dbReference>
<dbReference type="PROSITE" id="PS00380">
    <property type="entry name" value="RHODANESE_1"/>
    <property type="match status" value="1"/>
</dbReference>
<dbReference type="AlphaFoldDB" id="A0A2A5WEK9"/>
<dbReference type="PANTHER" id="PTHR43855">
    <property type="entry name" value="THIOSULFATE SULFURTRANSFERASE"/>
    <property type="match status" value="1"/>
</dbReference>
<evidence type="ECO:0000256" key="1">
    <source>
        <dbReference type="ARBA" id="ARBA00022737"/>
    </source>
</evidence>
<evidence type="ECO:0000259" key="2">
    <source>
        <dbReference type="PROSITE" id="PS50206"/>
    </source>
</evidence>
<keyword evidence="3" id="KW-0808">Transferase</keyword>
<dbReference type="InterPro" id="IPR001763">
    <property type="entry name" value="Rhodanese-like_dom"/>
</dbReference>
<dbReference type="CDD" id="cd01448">
    <property type="entry name" value="TST_Repeat_1"/>
    <property type="match status" value="1"/>
</dbReference>
<organism evidence="3 4">
    <name type="scientific">OM182 bacterium MED-G28</name>
    <dbReference type="NCBI Taxonomy" id="1986256"/>
    <lineage>
        <taxon>Bacteria</taxon>
        <taxon>Pseudomonadati</taxon>
        <taxon>Pseudomonadota</taxon>
        <taxon>Gammaproteobacteria</taxon>
        <taxon>OMG group</taxon>
        <taxon>OM182 clade</taxon>
    </lineage>
</organism>
<name>A0A2A5WEK9_9GAMM</name>
<evidence type="ECO:0000313" key="4">
    <source>
        <dbReference type="Proteomes" id="UP000219329"/>
    </source>
</evidence>
<keyword evidence="1" id="KW-0677">Repeat</keyword>
<reference evidence="3 4" key="1">
    <citation type="submission" date="2017-08" db="EMBL/GenBank/DDBJ databases">
        <title>Fine stratification of microbial communities through a metagenomic profile of the photic zone.</title>
        <authorList>
            <person name="Haro-Moreno J.M."/>
            <person name="Lopez-Perez M."/>
            <person name="De La Torre J."/>
            <person name="Picazo A."/>
            <person name="Camacho A."/>
            <person name="Rodriguez-Valera F."/>
        </authorList>
    </citation>
    <scope>NUCLEOTIDE SEQUENCE [LARGE SCALE GENOMIC DNA]</scope>
    <source>
        <strain evidence="3">MED-G28</strain>
    </source>
</reference>
<dbReference type="Gene3D" id="3.40.250.10">
    <property type="entry name" value="Rhodanese-like domain"/>
    <property type="match status" value="2"/>
</dbReference>
<feature type="domain" description="Rhodanese" evidence="2">
    <location>
        <begin position="21"/>
        <end position="129"/>
    </location>
</feature>
<dbReference type="InterPro" id="IPR001307">
    <property type="entry name" value="Thiosulphate_STrfase_CS"/>
</dbReference>
<dbReference type="GO" id="GO:0004792">
    <property type="term" value="F:thiosulfate-cyanide sulfurtransferase activity"/>
    <property type="evidence" value="ECO:0007669"/>
    <property type="project" value="InterPro"/>
</dbReference>
<sequence length="272" mass="29743">MNTIPCPFLLIEPEDLAKKLPSKELIIIAVCSEKVFSEGHLPGAILVQPGELVCGVKPATGKLPSQESLDRLFSRIGLSHDKHLIAYDDEGGGWAGRLLWTLDVVGHSSYSLLNGGQISWAQAGLPLPTEVVSPKPSEFHCMIDKSFIAELDEVIASIENNDVIVWDARAKEEYEGSKITALKNGHIPGAVNLDWLDVMDRDNGLKLKSLNLLRQQLASIGITPGKKVITHCLSHHRSGLTYFVGKLLGLDIQAYDGSWSEWGNHPETPVEV</sequence>
<dbReference type="SMART" id="SM00450">
    <property type="entry name" value="RHOD"/>
    <property type="match status" value="2"/>
</dbReference>
<dbReference type="PROSITE" id="PS50206">
    <property type="entry name" value="RHODANESE_3"/>
    <property type="match status" value="2"/>
</dbReference>
<accession>A0A2A5WEK9</accession>
<feature type="domain" description="Rhodanese" evidence="2">
    <location>
        <begin position="159"/>
        <end position="271"/>
    </location>
</feature>
<gene>
    <name evidence="3" type="ORF">CNF02_02010</name>
</gene>
<dbReference type="PANTHER" id="PTHR43855:SF1">
    <property type="entry name" value="THIOSULFATE SULFURTRANSFERASE"/>
    <property type="match status" value="1"/>
</dbReference>
<comment type="caution">
    <text evidence="3">The sequence shown here is derived from an EMBL/GenBank/DDBJ whole genome shotgun (WGS) entry which is preliminary data.</text>
</comment>
<dbReference type="InterPro" id="IPR051126">
    <property type="entry name" value="Thiosulfate_sulfurtransferase"/>
</dbReference>
<dbReference type="CDD" id="cd01449">
    <property type="entry name" value="TST_Repeat_2"/>
    <property type="match status" value="1"/>
</dbReference>
<evidence type="ECO:0000313" key="3">
    <source>
        <dbReference type="EMBL" id="PDH34821.1"/>
    </source>
</evidence>
<dbReference type="Pfam" id="PF00581">
    <property type="entry name" value="Rhodanese"/>
    <property type="match status" value="2"/>
</dbReference>
<dbReference type="EMBL" id="NTJZ01000002">
    <property type="protein sequence ID" value="PDH34821.1"/>
    <property type="molecule type" value="Genomic_DNA"/>
</dbReference>